<proteinExistence type="predicted"/>
<sequence>MNLMIIFLVLVSLLLPNSAAFILEPNAARDYGKIFQVTLKSKDKIELVADGKIPPRLSPTIISNELNFEKYNETHLGIVFYAIIKDLANQKCSYHFHFPDYIEFKAKRFLPTPPSSLPSGNATPLQIPATSTPKSDKSGSEETKTSSTLIYVCAAVASLLLGIIISGIASYFLLPKLSYFKPPNNDDATKIDAEKTKFVNLDETKQTKTISKAENNTTTKQQTLNGIPTIDSYNGGRTTGNA</sequence>
<protein>
    <submittedName>
        <fullName evidence="2">Uncharacterized protein</fullName>
    </submittedName>
</protein>
<accession>A0AC34FC54</accession>
<evidence type="ECO:0000313" key="2">
    <source>
        <dbReference type="WBParaSite" id="ES5_v2.g14327.t1"/>
    </source>
</evidence>
<dbReference type="WBParaSite" id="ES5_v2.g14327.t1">
    <property type="protein sequence ID" value="ES5_v2.g14327.t1"/>
    <property type="gene ID" value="ES5_v2.g14327"/>
</dbReference>
<reference evidence="2" key="1">
    <citation type="submission" date="2022-11" db="UniProtKB">
        <authorList>
            <consortium name="WormBaseParasite"/>
        </authorList>
    </citation>
    <scope>IDENTIFICATION</scope>
</reference>
<dbReference type="Proteomes" id="UP000887579">
    <property type="component" value="Unplaced"/>
</dbReference>
<evidence type="ECO:0000313" key="1">
    <source>
        <dbReference type="Proteomes" id="UP000887579"/>
    </source>
</evidence>
<name>A0AC34FC54_9BILA</name>
<organism evidence="1 2">
    <name type="scientific">Panagrolaimus sp. ES5</name>
    <dbReference type="NCBI Taxonomy" id="591445"/>
    <lineage>
        <taxon>Eukaryota</taxon>
        <taxon>Metazoa</taxon>
        <taxon>Ecdysozoa</taxon>
        <taxon>Nematoda</taxon>
        <taxon>Chromadorea</taxon>
        <taxon>Rhabditida</taxon>
        <taxon>Tylenchina</taxon>
        <taxon>Panagrolaimomorpha</taxon>
        <taxon>Panagrolaimoidea</taxon>
        <taxon>Panagrolaimidae</taxon>
        <taxon>Panagrolaimus</taxon>
    </lineage>
</organism>